<dbReference type="SUPFAM" id="SSF54523">
    <property type="entry name" value="Pili subunits"/>
    <property type="match status" value="1"/>
</dbReference>
<dbReference type="NCBIfam" id="TIGR02532">
    <property type="entry name" value="IV_pilin_GFxxxE"/>
    <property type="match status" value="1"/>
</dbReference>
<evidence type="ECO:0000313" key="4">
    <source>
        <dbReference type="Proteomes" id="UP000180133"/>
    </source>
</evidence>
<dbReference type="RefSeq" id="WP_029560929.1">
    <property type="nucleotide sequence ID" value="NZ_BBLC01000061.1"/>
</dbReference>
<protein>
    <submittedName>
        <fullName evidence="2">Prepilin-type N-terminal cleavage/methylation domain-containing protein</fullName>
    </submittedName>
</protein>
<dbReference type="GO" id="GO:0043683">
    <property type="term" value="P:type IV pilus assembly"/>
    <property type="evidence" value="ECO:0007669"/>
    <property type="project" value="InterPro"/>
</dbReference>
<dbReference type="Pfam" id="PF07963">
    <property type="entry name" value="N_methyl"/>
    <property type="match status" value="1"/>
</dbReference>
<dbReference type="OrthoDB" id="5906095at2"/>
<evidence type="ECO:0000313" key="2">
    <source>
        <dbReference type="EMBL" id="NOH48541.1"/>
    </source>
</evidence>
<keyword evidence="1" id="KW-1133">Transmembrane helix</keyword>
<dbReference type="InterPro" id="IPR031982">
    <property type="entry name" value="PilE-like"/>
</dbReference>
<comment type="caution">
    <text evidence="2">The sequence shown here is derived from an EMBL/GenBank/DDBJ whole genome shotgun (WGS) entry which is preliminary data.</text>
</comment>
<keyword evidence="1" id="KW-0472">Membrane</keyword>
<dbReference type="InterPro" id="IPR045584">
    <property type="entry name" value="Pilin-like"/>
</dbReference>
<dbReference type="Proteomes" id="UP000572072">
    <property type="component" value="Unassembled WGS sequence"/>
</dbReference>
<dbReference type="Pfam" id="PF16732">
    <property type="entry name" value="ComP_DUS"/>
    <property type="match status" value="1"/>
</dbReference>
<keyword evidence="1" id="KW-0812">Transmembrane</keyword>
<evidence type="ECO:0000256" key="1">
    <source>
        <dbReference type="SAM" id="Phobius"/>
    </source>
</evidence>
<gene>
    <name evidence="3" type="ORF">BI375_17675</name>
    <name evidence="2" type="ORF">F0262_10780</name>
</gene>
<reference evidence="3 4" key="1">
    <citation type="submission" date="2016-09" db="EMBL/GenBank/DDBJ databases">
        <title>Isolation, identification and antibiotic sensitivity analysis of bacterial pathogen from juvenile Hippocampus erectus with tail-rotted disease.</title>
        <authorList>
            <person name="Yang Q."/>
        </authorList>
    </citation>
    <scope>NUCLEOTIDE SEQUENCE [LARGE SCALE GENOMIC DNA]</scope>
    <source>
        <strain evidence="3 4">HM-10</strain>
    </source>
</reference>
<sequence>MIRTIICNSYKFRLSGMTLIELVVVLAILGVVTAVSYPAYVNHTLKSHRTIALTDISRIQLELEANYNGQYDWSTLISQGRCLVCNSDRDRFTFSVASSATESYIISATAKPERGQSNDKCFPNRQNTITLTSSNVASPSACWE</sequence>
<proteinExistence type="predicted"/>
<dbReference type="EMBL" id="MKFT01000007">
    <property type="protein sequence ID" value="OHY94179.1"/>
    <property type="molecule type" value="Genomic_DNA"/>
</dbReference>
<dbReference type="EMBL" id="VTYN01000009">
    <property type="protein sequence ID" value="NOH48541.1"/>
    <property type="molecule type" value="Genomic_DNA"/>
</dbReference>
<dbReference type="Gene3D" id="3.30.700.10">
    <property type="entry name" value="Glycoprotein, Type 4 Pilin"/>
    <property type="match status" value="1"/>
</dbReference>
<accession>A0A2K7SWR3</accession>
<reference evidence="2 5" key="2">
    <citation type="submission" date="2019-08" db="EMBL/GenBank/DDBJ databases">
        <title>Draft genome sequencing and comparative genomics of hatchery-associated Vibrios.</title>
        <authorList>
            <person name="Kehlet-Delgado H."/>
            <person name="Mueller R.S."/>
        </authorList>
    </citation>
    <scope>NUCLEOTIDE SEQUENCE [LARGE SCALE GENOMIC DNA]</scope>
    <source>
        <strain evidence="2 5">00-78-3</strain>
    </source>
</reference>
<organism evidence="2 5">
    <name type="scientific">Vibrio rotiferianus</name>
    <dbReference type="NCBI Taxonomy" id="190895"/>
    <lineage>
        <taxon>Bacteria</taxon>
        <taxon>Pseudomonadati</taxon>
        <taxon>Pseudomonadota</taxon>
        <taxon>Gammaproteobacteria</taxon>
        <taxon>Vibrionales</taxon>
        <taxon>Vibrionaceae</taxon>
        <taxon>Vibrio</taxon>
    </lineage>
</organism>
<evidence type="ECO:0000313" key="5">
    <source>
        <dbReference type="Proteomes" id="UP000572072"/>
    </source>
</evidence>
<dbReference type="InterPro" id="IPR012902">
    <property type="entry name" value="N_methyl_site"/>
</dbReference>
<dbReference type="PROSITE" id="PS00409">
    <property type="entry name" value="PROKAR_NTER_METHYL"/>
    <property type="match status" value="1"/>
</dbReference>
<dbReference type="Proteomes" id="UP000180133">
    <property type="component" value="Unassembled WGS sequence"/>
</dbReference>
<name>A0A2K7SWR3_9VIBR</name>
<evidence type="ECO:0000313" key="3">
    <source>
        <dbReference type="EMBL" id="OHY94179.1"/>
    </source>
</evidence>
<keyword evidence="4" id="KW-1185">Reference proteome</keyword>
<feature type="transmembrane region" description="Helical" evidence="1">
    <location>
        <begin position="20"/>
        <end position="40"/>
    </location>
</feature>
<dbReference type="AlphaFoldDB" id="A0A2K7SWR3"/>